<comment type="cofactor">
    <cofactor evidence="1 3">
        <name>pyridoxal 5'-phosphate</name>
        <dbReference type="ChEBI" id="CHEBI:597326"/>
    </cofactor>
</comment>
<evidence type="ECO:0000256" key="1">
    <source>
        <dbReference type="ARBA" id="ARBA00001933"/>
    </source>
</evidence>
<keyword evidence="4" id="KW-0808">Transferase</keyword>
<dbReference type="InterPro" id="IPR051750">
    <property type="entry name" value="Trans-sulfuration_enzymes"/>
</dbReference>
<keyword evidence="5" id="KW-1185">Reference proteome</keyword>
<dbReference type="GO" id="GO:0019346">
    <property type="term" value="P:transsulfuration"/>
    <property type="evidence" value="ECO:0007669"/>
    <property type="project" value="InterPro"/>
</dbReference>
<dbReference type="EMBL" id="ML732903">
    <property type="protein sequence ID" value="KAB8267414.1"/>
    <property type="molecule type" value="Genomic_DNA"/>
</dbReference>
<sequence length="492" mass="55090">MGDTGPILESWMPPQTPQAVSVSLPTWDSVIGLSRKEKWLLDQLEWSYPRFYLNKSIRELSDAVLRRLQINDTTVSCMVFLSVAAGHQCATVLKTLPSENPFTIKVVRFVMPLESNPGDTSSHWANFTAVLYPSDLLKAAMAFWRDTGSGLSTRHAEFCLEEFDYLDSDSSTPAYRTPASRKRCRGKTPESLIWMRAAARNSHEVKSFLADLATSEQPGQPTVSPDEVFVYPTGMNAIYTLLEALVSPEYKVAMYGWLYPETVDVVRRGTWAECLSYKYGTEEELDRSEALLQSGQQIRALFCELPSNITLASPNCRRIRALADKYGFVVACDDTVAGYVNIEALPYVDVMMPVSRRHSVEHRTSLGDAHPAIAAVNHPSIASTSALYKSVIRKDGGYGNVLSIVFHDLRTAEHFYNVFNVCKGSSFGTNFTLAIPYVQLANYWNQDKVAKHGVPRHIIRISVGLEDSRQIVETAKRALKSVDEFEMKKDLD</sequence>
<dbReference type="GO" id="GO:0003962">
    <property type="term" value="F:cystathionine gamma-synthase activity"/>
    <property type="evidence" value="ECO:0007669"/>
    <property type="project" value="TreeGrafter"/>
</dbReference>
<organism evidence="4 5">
    <name type="scientific">Aspergillus minisclerotigenes</name>
    <dbReference type="NCBI Taxonomy" id="656917"/>
    <lineage>
        <taxon>Eukaryota</taxon>
        <taxon>Fungi</taxon>
        <taxon>Dikarya</taxon>
        <taxon>Ascomycota</taxon>
        <taxon>Pezizomycotina</taxon>
        <taxon>Eurotiomycetes</taxon>
        <taxon>Eurotiomycetidae</taxon>
        <taxon>Eurotiales</taxon>
        <taxon>Aspergillaceae</taxon>
        <taxon>Aspergillus</taxon>
        <taxon>Aspergillus subgen. Circumdati</taxon>
    </lineage>
</organism>
<comment type="similarity">
    <text evidence="3">Belongs to the trans-sulfuration enzymes family.</text>
</comment>
<evidence type="ECO:0000313" key="5">
    <source>
        <dbReference type="Proteomes" id="UP000326289"/>
    </source>
</evidence>
<dbReference type="Gene3D" id="3.90.1150.10">
    <property type="entry name" value="Aspartate Aminotransferase, domain 1"/>
    <property type="match status" value="1"/>
</dbReference>
<dbReference type="GO" id="GO:0030170">
    <property type="term" value="F:pyridoxal phosphate binding"/>
    <property type="evidence" value="ECO:0007669"/>
    <property type="project" value="InterPro"/>
</dbReference>
<proteinExistence type="inferred from homology"/>
<accession>A0A5N6IMK8</accession>
<dbReference type="PANTHER" id="PTHR42699:SF1">
    <property type="entry name" value="CYSTATHIONINE GAMMA-SYNTHASE-RELATED"/>
    <property type="match status" value="1"/>
</dbReference>
<dbReference type="InterPro" id="IPR000277">
    <property type="entry name" value="Cys/Met-Metab_PyrdxlP-dep_enz"/>
</dbReference>
<dbReference type="InterPro" id="IPR015422">
    <property type="entry name" value="PyrdxlP-dep_Trfase_small"/>
</dbReference>
<evidence type="ECO:0000256" key="3">
    <source>
        <dbReference type="RuleBase" id="RU362118"/>
    </source>
</evidence>
<dbReference type="PANTHER" id="PTHR42699">
    <property type="match status" value="1"/>
</dbReference>
<gene>
    <name evidence="4" type="ORF">BDV30DRAFT_244331</name>
</gene>
<protein>
    <submittedName>
        <fullName evidence="4">Pyridoxal phosphate-dependent transferase</fullName>
    </submittedName>
</protein>
<dbReference type="InterPro" id="IPR015421">
    <property type="entry name" value="PyrdxlP-dep_Trfase_major"/>
</dbReference>
<reference evidence="4 5" key="1">
    <citation type="submission" date="2019-04" db="EMBL/GenBank/DDBJ databases">
        <title>Fungal friends and foes A comparative genomics study of 23 Aspergillus species from section Flavi.</title>
        <authorList>
            <consortium name="DOE Joint Genome Institute"/>
            <person name="Kjaerbolling I."/>
            <person name="Vesth T.C."/>
            <person name="Frisvad J.C."/>
            <person name="Nybo J.L."/>
            <person name="Theobald S."/>
            <person name="Kildgaard S."/>
            <person name="Petersen T.I."/>
            <person name="Kuo A."/>
            <person name="Sato A."/>
            <person name="Lyhne E.K."/>
            <person name="Kogle M.E."/>
            <person name="Wiebenga A."/>
            <person name="Kun R.S."/>
            <person name="Lubbers R.J."/>
            <person name="Makela M.R."/>
            <person name="Barry K."/>
            <person name="Chovatia M."/>
            <person name="Clum A."/>
            <person name="Daum C."/>
            <person name="Haridas S."/>
            <person name="He G."/>
            <person name="LaButti K."/>
            <person name="Lipzen A."/>
            <person name="Mondo S."/>
            <person name="Pangilinan J."/>
            <person name="Riley R."/>
            <person name="Salamov A."/>
            <person name="Simmons B.A."/>
            <person name="Magnuson J.K."/>
            <person name="Henrissat B."/>
            <person name="Mortensen U.H."/>
            <person name="Larsen T.O."/>
            <person name="De vries R.P."/>
            <person name="Grigoriev I.V."/>
            <person name="Machida M."/>
            <person name="Baker S.E."/>
            <person name="Andersen M.R."/>
        </authorList>
    </citation>
    <scope>NUCLEOTIDE SEQUENCE [LARGE SCALE GENOMIC DNA]</scope>
    <source>
        <strain evidence="4 5">CBS 117635</strain>
    </source>
</reference>
<dbReference type="Pfam" id="PF01053">
    <property type="entry name" value="Cys_Met_Meta_PP"/>
    <property type="match status" value="2"/>
</dbReference>
<dbReference type="Proteomes" id="UP000326289">
    <property type="component" value="Unassembled WGS sequence"/>
</dbReference>
<evidence type="ECO:0000313" key="4">
    <source>
        <dbReference type="EMBL" id="KAB8267414.1"/>
    </source>
</evidence>
<evidence type="ECO:0000256" key="2">
    <source>
        <dbReference type="ARBA" id="ARBA00022898"/>
    </source>
</evidence>
<dbReference type="Gene3D" id="3.40.640.10">
    <property type="entry name" value="Type I PLP-dependent aspartate aminotransferase-like (Major domain)"/>
    <property type="match status" value="1"/>
</dbReference>
<dbReference type="AlphaFoldDB" id="A0A5N6IMK8"/>
<dbReference type="SUPFAM" id="SSF53383">
    <property type="entry name" value="PLP-dependent transferases"/>
    <property type="match status" value="1"/>
</dbReference>
<keyword evidence="2 3" id="KW-0663">Pyridoxal phosphate</keyword>
<dbReference type="InterPro" id="IPR015424">
    <property type="entry name" value="PyrdxlP-dep_Trfase"/>
</dbReference>
<name>A0A5N6IMK8_9EURO</name>